<evidence type="ECO:0000259" key="7">
    <source>
        <dbReference type="SMART" id="SM00702"/>
    </source>
</evidence>
<dbReference type="Proteomes" id="UP000663843">
    <property type="component" value="Unassembled WGS sequence"/>
</dbReference>
<dbReference type="InterPro" id="IPR045054">
    <property type="entry name" value="P4HA-like"/>
</dbReference>
<sequence length="277" mass="31141">MTWRALLSHEPTMTSHVNVNVNDPEPLGLVPEPPGRDPNDPDAPPPIVAHRLDFARLGLPEYKHKFAMVIDNVFTPDDCARYLAKVQSQKAWEPAGVGASVTAKTVDASYRHSSRILFDDEALAGEMFQKLRPYLDEIAYLGLTQPSVHPRVRLVGLNPRLRFLKYEPGQFFHTHCDGTYSSSDQTQTSYFTLQLYLAAPNLQGGATRFWKMADPGSDKRKTRPGMPPLRTWVDVKPRIGRALIFEQRGLAHSGERVVEGVKLTVRTDFMFEAWGGE</sequence>
<organism evidence="8 9">
    <name type="scientific">Rhizoctonia solani</name>
    <dbReference type="NCBI Taxonomy" id="456999"/>
    <lineage>
        <taxon>Eukaryota</taxon>
        <taxon>Fungi</taxon>
        <taxon>Dikarya</taxon>
        <taxon>Basidiomycota</taxon>
        <taxon>Agaricomycotina</taxon>
        <taxon>Agaricomycetes</taxon>
        <taxon>Cantharellales</taxon>
        <taxon>Ceratobasidiaceae</taxon>
        <taxon>Rhizoctonia</taxon>
    </lineage>
</organism>
<evidence type="ECO:0000256" key="4">
    <source>
        <dbReference type="ARBA" id="ARBA00023002"/>
    </source>
</evidence>
<feature type="domain" description="Prolyl 4-hydroxylase alpha subunit" evidence="7">
    <location>
        <begin position="65"/>
        <end position="270"/>
    </location>
</feature>
<dbReference type="PANTHER" id="PTHR10869:SF241">
    <property type="entry name" value="FE2OG DIOXYGENASE DOMAIN-CONTAINING PROTEIN"/>
    <property type="match status" value="1"/>
</dbReference>
<evidence type="ECO:0000256" key="2">
    <source>
        <dbReference type="ARBA" id="ARBA00022723"/>
    </source>
</evidence>
<keyword evidence="5" id="KW-0408">Iron</keyword>
<keyword evidence="3" id="KW-0223">Dioxygenase</keyword>
<proteinExistence type="predicted"/>
<keyword evidence="4" id="KW-0560">Oxidoreductase</keyword>
<evidence type="ECO:0000256" key="6">
    <source>
        <dbReference type="SAM" id="MobiDB-lite"/>
    </source>
</evidence>
<dbReference type="Gene3D" id="2.60.120.620">
    <property type="entry name" value="q2cbj1_9rhob like domain"/>
    <property type="match status" value="1"/>
</dbReference>
<dbReference type="InterPro" id="IPR006620">
    <property type="entry name" value="Pro_4_hyd_alph"/>
</dbReference>
<comment type="caution">
    <text evidence="8">The sequence shown here is derived from an EMBL/GenBank/DDBJ whole genome shotgun (WGS) entry which is preliminary data.</text>
</comment>
<evidence type="ECO:0000313" key="9">
    <source>
        <dbReference type="Proteomes" id="UP000663843"/>
    </source>
</evidence>
<dbReference type="PANTHER" id="PTHR10869">
    <property type="entry name" value="PROLYL 4-HYDROXYLASE ALPHA SUBUNIT"/>
    <property type="match status" value="1"/>
</dbReference>
<evidence type="ECO:0000256" key="3">
    <source>
        <dbReference type="ARBA" id="ARBA00022964"/>
    </source>
</evidence>
<keyword evidence="2" id="KW-0479">Metal-binding</keyword>
<protein>
    <recommendedName>
        <fullName evidence="7">Prolyl 4-hydroxylase alpha subunit domain-containing protein</fullName>
    </recommendedName>
</protein>
<dbReference type="InterPro" id="IPR044862">
    <property type="entry name" value="Pro_4_hyd_alph_FE2OG_OXY"/>
</dbReference>
<dbReference type="Pfam" id="PF13640">
    <property type="entry name" value="2OG-FeII_Oxy_3"/>
    <property type="match status" value="1"/>
</dbReference>
<comment type="cofactor">
    <cofactor evidence="1">
        <name>L-ascorbate</name>
        <dbReference type="ChEBI" id="CHEBI:38290"/>
    </cofactor>
</comment>
<evidence type="ECO:0000256" key="1">
    <source>
        <dbReference type="ARBA" id="ARBA00001961"/>
    </source>
</evidence>
<evidence type="ECO:0000313" key="8">
    <source>
        <dbReference type="EMBL" id="CAE6444938.1"/>
    </source>
</evidence>
<dbReference type="GO" id="GO:0031418">
    <property type="term" value="F:L-ascorbic acid binding"/>
    <property type="evidence" value="ECO:0007669"/>
    <property type="project" value="InterPro"/>
</dbReference>
<name>A0A8H3B0T8_9AGAM</name>
<gene>
    <name evidence="8" type="ORF">RDB_LOCUS79729</name>
</gene>
<dbReference type="GO" id="GO:0005783">
    <property type="term" value="C:endoplasmic reticulum"/>
    <property type="evidence" value="ECO:0007669"/>
    <property type="project" value="TreeGrafter"/>
</dbReference>
<reference evidence="8" key="1">
    <citation type="submission" date="2021-01" db="EMBL/GenBank/DDBJ databases">
        <authorList>
            <person name="Kaushik A."/>
        </authorList>
    </citation>
    <scope>NUCLEOTIDE SEQUENCE</scope>
    <source>
        <strain evidence="8">AG2-2IIIB</strain>
    </source>
</reference>
<dbReference type="GO" id="GO:0005506">
    <property type="term" value="F:iron ion binding"/>
    <property type="evidence" value="ECO:0007669"/>
    <property type="project" value="InterPro"/>
</dbReference>
<dbReference type="EMBL" id="CAJMWT010002495">
    <property type="protein sequence ID" value="CAE6444938.1"/>
    <property type="molecule type" value="Genomic_DNA"/>
</dbReference>
<dbReference type="SMART" id="SM00702">
    <property type="entry name" value="P4Hc"/>
    <property type="match status" value="1"/>
</dbReference>
<dbReference type="GO" id="GO:0004656">
    <property type="term" value="F:procollagen-proline 4-dioxygenase activity"/>
    <property type="evidence" value="ECO:0007669"/>
    <property type="project" value="TreeGrafter"/>
</dbReference>
<accession>A0A8H3B0T8</accession>
<evidence type="ECO:0000256" key="5">
    <source>
        <dbReference type="ARBA" id="ARBA00023004"/>
    </source>
</evidence>
<feature type="region of interest" description="Disordered" evidence="6">
    <location>
        <begin position="16"/>
        <end position="45"/>
    </location>
</feature>
<dbReference type="AlphaFoldDB" id="A0A8H3B0T8"/>